<keyword evidence="2" id="KW-1185">Reference proteome</keyword>
<gene>
    <name evidence="1" type="ORF">ACK3FC_01470</name>
</gene>
<name>A0ABW9KSP1_XANCT</name>
<dbReference type="GeneID" id="66890828"/>
<comment type="caution">
    <text evidence="1">The sequence shown here is derived from an EMBL/GenBank/DDBJ whole genome shotgun (WGS) entry which is preliminary data.</text>
</comment>
<dbReference type="EMBL" id="JBKAMQ010000002">
    <property type="protein sequence ID" value="MFN6505937.1"/>
    <property type="molecule type" value="Genomic_DNA"/>
</dbReference>
<sequence>MVDLFDYQMLLYGSLDNALHNGIAEEMSLATRLGRKQMEKEFDCFVVELRFCPAV</sequence>
<accession>A0ABW9KSP1</accession>
<dbReference type="RefSeq" id="WP_153476767.1">
    <property type="nucleotide sequence ID" value="NZ_CP064002.1"/>
</dbReference>
<proteinExistence type="predicted"/>
<evidence type="ECO:0000313" key="2">
    <source>
        <dbReference type="Proteomes" id="UP001635788"/>
    </source>
</evidence>
<evidence type="ECO:0000313" key="1">
    <source>
        <dbReference type="EMBL" id="MFN6505937.1"/>
    </source>
</evidence>
<organism evidence="1 2">
    <name type="scientific">Xanthomonas translucens pv. translucens</name>
    <dbReference type="NCBI Taxonomy" id="134875"/>
    <lineage>
        <taxon>Bacteria</taxon>
        <taxon>Pseudomonadati</taxon>
        <taxon>Pseudomonadota</taxon>
        <taxon>Gammaproteobacteria</taxon>
        <taxon>Lysobacterales</taxon>
        <taxon>Lysobacteraceae</taxon>
        <taxon>Xanthomonas</taxon>
        <taxon>Xanthomonas translucens group</taxon>
    </lineage>
</organism>
<dbReference type="Proteomes" id="UP001635788">
    <property type="component" value="Unassembled WGS sequence"/>
</dbReference>
<reference evidence="1 2" key="1">
    <citation type="submission" date="2024-12" db="EMBL/GenBank/DDBJ databases">
        <authorList>
            <person name="Alaofin S."/>
            <person name="Velasco D."/>
            <person name="Li D."/>
            <person name="Baldwin T."/>
            <person name="Liu Z."/>
            <person name="Schachterle J.K."/>
        </authorList>
    </citation>
    <scope>NUCLEOTIDE SEQUENCE [LARGE SCALE GENOMIC DNA]</scope>
    <source>
        <strain evidence="1 2">B1</strain>
    </source>
</reference>
<protein>
    <submittedName>
        <fullName evidence="1">Uncharacterized protein</fullName>
    </submittedName>
</protein>